<feature type="signal peptide" evidence="1">
    <location>
        <begin position="1"/>
        <end position="23"/>
    </location>
</feature>
<dbReference type="Proteomes" id="UP001245285">
    <property type="component" value="Unassembled WGS sequence"/>
</dbReference>
<dbReference type="PANTHER" id="PTHR37836">
    <property type="entry name" value="LMO1036 PROTEIN"/>
    <property type="match status" value="1"/>
</dbReference>
<name>A0ABU3CJA5_9FLAO</name>
<dbReference type="InterPro" id="IPR025277">
    <property type="entry name" value="Apiosidase-like_cat_dom"/>
</dbReference>
<organism evidence="4 5">
    <name type="scientific">Autumnicola lenta</name>
    <dbReference type="NCBI Taxonomy" id="3075593"/>
    <lineage>
        <taxon>Bacteria</taxon>
        <taxon>Pseudomonadati</taxon>
        <taxon>Bacteroidota</taxon>
        <taxon>Flavobacteriia</taxon>
        <taxon>Flavobacteriales</taxon>
        <taxon>Flavobacteriaceae</taxon>
        <taxon>Autumnicola</taxon>
    </lineage>
</organism>
<comment type="caution">
    <text evidence="4">The sequence shown here is derived from an EMBL/GenBank/DDBJ whole genome shotgun (WGS) entry which is preliminary data.</text>
</comment>
<evidence type="ECO:0000259" key="2">
    <source>
        <dbReference type="Pfam" id="PF13204"/>
    </source>
</evidence>
<dbReference type="InterPro" id="IPR013783">
    <property type="entry name" value="Ig-like_fold"/>
</dbReference>
<keyword evidence="1" id="KW-0732">Signal</keyword>
<evidence type="ECO:0000256" key="1">
    <source>
        <dbReference type="SAM" id="SignalP"/>
    </source>
</evidence>
<feature type="domain" description="Apiosidase-like catalytic" evidence="2">
    <location>
        <begin position="139"/>
        <end position="529"/>
    </location>
</feature>
<dbReference type="Gene3D" id="3.20.20.80">
    <property type="entry name" value="Glycosidases"/>
    <property type="match status" value="1"/>
</dbReference>
<dbReference type="PANTHER" id="PTHR37836:SF2">
    <property type="entry name" value="DUF4038 DOMAIN-CONTAINING PROTEIN"/>
    <property type="match status" value="1"/>
</dbReference>
<evidence type="ECO:0000313" key="4">
    <source>
        <dbReference type="EMBL" id="MDT0646030.1"/>
    </source>
</evidence>
<sequence length="644" mass="73408">MNIRPYLFQFFCLWFLFINTNKAAAFQTSSPEEIHVWEMQELIFEAENTYDNFYTDVKVWVDLKGPGFSKRIYGFWDGDNIFRVRLVATAPGEWEWTSGSTSEDSGLNQKSGKFTAVKWTEQEKQENPNRRGFVRATPNGHALQYADGTPYFMVGDTWLAGSTWRLPFRSASTSDEYSPGPGIGFEDALNYRRNQGFNSVSMIAAFPNWEADNNPSTYADENGIFVRNAWEKFGYDVASDEGIDASGGESYWGTFTAKNMRDEYGNLPFSMSAEYKGVSNFNNINPEYFQSLDKKMQYMSKEGFVPLLETIRRDAGPSWNAYFNFNESFARYVQYLISRYGAQNFLFSGIHLDWIPEDFSLTAEQFNEALTYHLNTYGPPPFGQLHTSLIDRSTYTTFGHGEEVPWLDMHSVGNKPRDHGFYGAMDTLFHLEPPYPAINFEPYYTGWDHEINKPGGETPIANSDRDNYFARAQMYGSVLSGGLAGHVHGTAAYDITTTGEPAGARPQIWDALKYESGNQMQHLRSFMLSEGDRYQQLKPGHQHLHPHKSETSKLRGLDGWTLMIVTPEKDFSLLYFENKAVLPEISGLKKNTSYTFTWFNPRNGEWLEATVLKSDRKGNLKLPGFPDGSNPSSKDWAAKILQKQ</sequence>
<dbReference type="Pfam" id="PF16586">
    <property type="entry name" value="DUF5060"/>
    <property type="match status" value="1"/>
</dbReference>
<evidence type="ECO:0000313" key="5">
    <source>
        <dbReference type="Proteomes" id="UP001245285"/>
    </source>
</evidence>
<reference evidence="4 5" key="1">
    <citation type="submission" date="2023-09" db="EMBL/GenBank/DDBJ databases">
        <authorList>
            <person name="Rey-Velasco X."/>
        </authorList>
    </citation>
    <scope>NUCLEOTIDE SEQUENCE [LARGE SCALE GENOMIC DNA]</scope>
    <source>
        <strain evidence="4 5">F260</strain>
    </source>
</reference>
<accession>A0ABU3CJA5</accession>
<dbReference type="EMBL" id="JAVRHO010000005">
    <property type="protein sequence ID" value="MDT0646030.1"/>
    <property type="molecule type" value="Genomic_DNA"/>
</dbReference>
<gene>
    <name evidence="4" type="ORF">RM545_04950</name>
</gene>
<proteinExistence type="predicted"/>
<feature type="chain" id="PRO_5045725123" evidence="1">
    <location>
        <begin position="24"/>
        <end position="644"/>
    </location>
</feature>
<keyword evidence="5" id="KW-1185">Reference proteome</keyword>
<dbReference type="Gene3D" id="2.60.40.10">
    <property type="entry name" value="Immunoglobulins"/>
    <property type="match status" value="1"/>
</dbReference>
<dbReference type="RefSeq" id="WP_311494214.1">
    <property type="nucleotide sequence ID" value="NZ_JAVRHO010000005.1"/>
</dbReference>
<protein>
    <submittedName>
        <fullName evidence="4">DUF5060 domain-containing protein</fullName>
    </submittedName>
</protein>
<dbReference type="InterPro" id="IPR032260">
    <property type="entry name" value="DUF5060"/>
</dbReference>
<feature type="domain" description="DUF5060" evidence="3">
    <location>
        <begin position="34"/>
        <end position="100"/>
    </location>
</feature>
<dbReference type="Pfam" id="PF13204">
    <property type="entry name" value="Apiosidase"/>
    <property type="match status" value="1"/>
</dbReference>
<evidence type="ECO:0000259" key="3">
    <source>
        <dbReference type="Pfam" id="PF16586"/>
    </source>
</evidence>